<dbReference type="GO" id="GO:0071723">
    <property type="term" value="F:lipopeptide binding"/>
    <property type="evidence" value="ECO:0007669"/>
    <property type="project" value="TreeGrafter"/>
</dbReference>
<dbReference type="GO" id="GO:0009897">
    <property type="term" value="C:external side of plasma membrane"/>
    <property type="evidence" value="ECO:0007669"/>
    <property type="project" value="TreeGrafter"/>
</dbReference>
<dbReference type="Gene3D" id="3.30.500.10">
    <property type="entry name" value="MHC class I-like antigen recognition-like"/>
    <property type="match status" value="2"/>
</dbReference>
<feature type="non-terminal residue" evidence="5">
    <location>
        <position position="1"/>
    </location>
</feature>
<keyword evidence="6" id="KW-1185">Reference proteome</keyword>
<sequence>QIRFLQPWAQRGLTPKQWQDVELLIHRSLSSFIRLMNKAVKDAGEGYPFVPQFSPGCELHPNGSSTQYCDAGMNGEDFISFDAGAGTWLARQGDKLALEVWDLLSQDRGTTAMLQSLLRTTGVHGIKSLVQHGRESLERQGQRPCRIPEGCGISDRLGQRSGVSPPSPQRGLPQPPNLLPLLCNGTMTSPARSSGPRGWKNPLGVLSVLTAISKPFSLCQPASVTLRLLQINVFHNASSTDMEGMALLGDLETHSLDCSACQIRFLHTEAVAGPGAADPSLPVQLQPYCEQDSSAAGNGLVSQPDPFVTQGSLGCELHPNGTSRAFDDTGVNGEDFISFDADAGKWVARQGDKLALYARDLLNLDKGTAITLQFLLRTTCVNQIKSFVQHGNESLERQVPG</sequence>
<dbReference type="GO" id="GO:0006955">
    <property type="term" value="P:immune response"/>
    <property type="evidence" value="ECO:0007669"/>
    <property type="project" value="TreeGrafter"/>
</dbReference>
<evidence type="ECO:0000259" key="3">
    <source>
        <dbReference type="Pfam" id="PF00129"/>
    </source>
</evidence>
<keyword evidence="1" id="KW-0325">Glycoprotein</keyword>
<feature type="domain" description="MHC class I-like antigen recognition-like" evidence="4">
    <location>
        <begin position="2"/>
        <end position="134"/>
    </location>
</feature>
<dbReference type="PANTHER" id="PTHR16675:SF160">
    <property type="entry name" value="T-CELL SURFACE GLYCOPROTEIN CD1A"/>
    <property type="match status" value="1"/>
</dbReference>
<dbReference type="AlphaFoldDB" id="M7CML8"/>
<dbReference type="Proteomes" id="UP000031443">
    <property type="component" value="Unassembled WGS sequence"/>
</dbReference>
<dbReference type="InterPro" id="IPR037055">
    <property type="entry name" value="MHC_I-like_Ag-recog_sf"/>
</dbReference>
<reference evidence="6" key="1">
    <citation type="journal article" date="2013" name="Nat. Genet.">
        <title>The draft genomes of soft-shell turtle and green sea turtle yield insights into the development and evolution of the turtle-specific body plan.</title>
        <authorList>
            <person name="Wang Z."/>
            <person name="Pascual-Anaya J."/>
            <person name="Zadissa A."/>
            <person name="Li W."/>
            <person name="Niimura Y."/>
            <person name="Huang Z."/>
            <person name="Li C."/>
            <person name="White S."/>
            <person name="Xiong Z."/>
            <person name="Fang D."/>
            <person name="Wang B."/>
            <person name="Ming Y."/>
            <person name="Chen Y."/>
            <person name="Zheng Y."/>
            <person name="Kuraku S."/>
            <person name="Pignatelli M."/>
            <person name="Herrero J."/>
            <person name="Beal K."/>
            <person name="Nozawa M."/>
            <person name="Li Q."/>
            <person name="Wang J."/>
            <person name="Zhang H."/>
            <person name="Yu L."/>
            <person name="Shigenobu S."/>
            <person name="Wang J."/>
            <person name="Liu J."/>
            <person name="Flicek P."/>
            <person name="Searle S."/>
            <person name="Wang J."/>
            <person name="Kuratani S."/>
            <person name="Yin Y."/>
            <person name="Aken B."/>
            <person name="Zhang G."/>
            <person name="Irie N."/>
        </authorList>
    </citation>
    <scope>NUCLEOTIDE SEQUENCE [LARGE SCALE GENOMIC DNA]</scope>
</reference>
<name>M7CML8_CHEMY</name>
<dbReference type="Pfam" id="PF00129">
    <property type="entry name" value="MHC_I"/>
    <property type="match status" value="1"/>
</dbReference>
<dbReference type="GO" id="GO:0030883">
    <property type="term" value="F:endogenous lipid antigen binding"/>
    <property type="evidence" value="ECO:0007669"/>
    <property type="project" value="TreeGrafter"/>
</dbReference>
<dbReference type="GO" id="GO:0030884">
    <property type="term" value="F:exogenous lipid antigen binding"/>
    <property type="evidence" value="ECO:0007669"/>
    <property type="project" value="TreeGrafter"/>
</dbReference>
<dbReference type="SUPFAM" id="SSF54452">
    <property type="entry name" value="MHC antigen-recognition domain"/>
    <property type="match status" value="2"/>
</dbReference>
<dbReference type="InterPro" id="IPR050208">
    <property type="entry name" value="MHC_class-I_related"/>
</dbReference>
<organism evidence="5 6">
    <name type="scientific">Chelonia mydas</name>
    <name type="common">Green sea-turtle</name>
    <name type="synonym">Chelonia agassizi</name>
    <dbReference type="NCBI Taxonomy" id="8469"/>
    <lineage>
        <taxon>Eukaryota</taxon>
        <taxon>Metazoa</taxon>
        <taxon>Chordata</taxon>
        <taxon>Craniata</taxon>
        <taxon>Vertebrata</taxon>
        <taxon>Euteleostomi</taxon>
        <taxon>Archelosauria</taxon>
        <taxon>Testudinata</taxon>
        <taxon>Testudines</taxon>
        <taxon>Cryptodira</taxon>
        <taxon>Durocryptodira</taxon>
        <taxon>Americhelydia</taxon>
        <taxon>Chelonioidea</taxon>
        <taxon>Cheloniidae</taxon>
        <taxon>Chelonia</taxon>
    </lineage>
</organism>
<gene>
    <name evidence="5" type="ORF">UY3_00239</name>
</gene>
<dbReference type="PANTHER" id="PTHR16675">
    <property type="entry name" value="MHC CLASS I-RELATED"/>
    <property type="match status" value="1"/>
</dbReference>
<protein>
    <submittedName>
        <fullName evidence="5">Antigen-presenting glycoprotein CD1d</fullName>
    </submittedName>
</protein>
<dbReference type="GO" id="GO:0005615">
    <property type="term" value="C:extracellular space"/>
    <property type="evidence" value="ECO:0007669"/>
    <property type="project" value="TreeGrafter"/>
</dbReference>
<dbReference type="EMBL" id="KB471968">
    <property type="protein sequence ID" value="EMP42487.1"/>
    <property type="molecule type" value="Genomic_DNA"/>
</dbReference>
<evidence type="ECO:0000313" key="5">
    <source>
        <dbReference type="EMBL" id="EMP42487.1"/>
    </source>
</evidence>
<accession>M7CML8</accession>
<evidence type="ECO:0000313" key="6">
    <source>
        <dbReference type="Proteomes" id="UP000031443"/>
    </source>
</evidence>
<dbReference type="GO" id="GO:0001916">
    <property type="term" value="P:positive regulation of T cell mediated cytotoxicity"/>
    <property type="evidence" value="ECO:0007669"/>
    <property type="project" value="TreeGrafter"/>
</dbReference>
<dbReference type="Pfam" id="PF16497">
    <property type="entry name" value="MHC_I_3"/>
    <property type="match status" value="1"/>
</dbReference>
<evidence type="ECO:0000256" key="1">
    <source>
        <dbReference type="ARBA" id="ARBA00023180"/>
    </source>
</evidence>
<proteinExistence type="predicted"/>
<dbReference type="InterPro" id="IPR011162">
    <property type="entry name" value="MHC_I/II-like_Ag-recog"/>
</dbReference>
<feature type="region of interest" description="Disordered" evidence="2">
    <location>
        <begin position="134"/>
        <end position="179"/>
    </location>
</feature>
<feature type="domain" description="MHC class I-like antigen recognition-like" evidence="3">
    <location>
        <begin position="303"/>
        <end position="395"/>
    </location>
</feature>
<dbReference type="GO" id="GO:0048006">
    <property type="term" value="P:antigen processing and presentation, endogenous lipid antigen via MHC class Ib"/>
    <property type="evidence" value="ECO:0007669"/>
    <property type="project" value="TreeGrafter"/>
</dbReference>
<evidence type="ECO:0000256" key="2">
    <source>
        <dbReference type="SAM" id="MobiDB-lite"/>
    </source>
</evidence>
<dbReference type="GO" id="GO:0048007">
    <property type="term" value="P:antigen processing and presentation, exogenous lipid antigen via MHC class Ib"/>
    <property type="evidence" value="ECO:0007669"/>
    <property type="project" value="TreeGrafter"/>
</dbReference>
<evidence type="ECO:0000259" key="4">
    <source>
        <dbReference type="Pfam" id="PF16497"/>
    </source>
</evidence>
<feature type="compositionally biased region" description="Pro residues" evidence="2">
    <location>
        <begin position="165"/>
        <end position="178"/>
    </location>
</feature>
<dbReference type="InterPro" id="IPR011161">
    <property type="entry name" value="MHC_I-like_Ag-recog"/>
</dbReference>